<dbReference type="AlphaFoldDB" id="A0A2H0RHP9"/>
<dbReference type="SUPFAM" id="SSF53613">
    <property type="entry name" value="Ribokinase-like"/>
    <property type="match status" value="1"/>
</dbReference>
<proteinExistence type="predicted"/>
<keyword evidence="1" id="KW-0808">Transferase</keyword>
<evidence type="ECO:0000313" key="5">
    <source>
        <dbReference type="Proteomes" id="UP000230431"/>
    </source>
</evidence>
<accession>A0A2H0RHP9</accession>
<keyword evidence="2" id="KW-0418">Kinase</keyword>
<feature type="domain" description="Carbohydrate kinase PfkB" evidence="3">
    <location>
        <begin position="48"/>
        <end position="305"/>
    </location>
</feature>
<evidence type="ECO:0000313" key="4">
    <source>
        <dbReference type="EMBL" id="PIR46082.1"/>
    </source>
</evidence>
<reference evidence="4 5" key="1">
    <citation type="submission" date="2017-09" db="EMBL/GenBank/DDBJ databases">
        <title>Depth-based differentiation of microbial function through sediment-hosted aquifers and enrichment of novel symbionts in the deep terrestrial subsurface.</title>
        <authorList>
            <person name="Probst A.J."/>
            <person name="Ladd B."/>
            <person name="Jarett J.K."/>
            <person name="Geller-Mcgrath D.E."/>
            <person name="Sieber C.M."/>
            <person name="Emerson J.B."/>
            <person name="Anantharaman K."/>
            <person name="Thomas B.C."/>
            <person name="Malmstrom R."/>
            <person name="Stieglmeier M."/>
            <person name="Klingl A."/>
            <person name="Woyke T."/>
            <person name="Ryan C.M."/>
            <person name="Banfield J.F."/>
        </authorList>
    </citation>
    <scope>NUCLEOTIDE SEQUENCE [LARGE SCALE GENOMIC DNA]</scope>
    <source>
        <strain evidence="4">CG10_big_fil_rev_8_21_14_0_10_49_38</strain>
    </source>
</reference>
<comment type="caution">
    <text evidence="4">The sequence shown here is derived from an EMBL/GenBank/DDBJ whole genome shotgun (WGS) entry which is preliminary data.</text>
</comment>
<dbReference type="PANTHER" id="PTHR10584:SF166">
    <property type="entry name" value="RIBOKINASE"/>
    <property type="match status" value="1"/>
</dbReference>
<evidence type="ECO:0000259" key="3">
    <source>
        <dbReference type="Pfam" id="PF00294"/>
    </source>
</evidence>
<name>A0A2H0RHP9_9BACT</name>
<dbReference type="InterPro" id="IPR011611">
    <property type="entry name" value="PfkB_dom"/>
</dbReference>
<evidence type="ECO:0000256" key="2">
    <source>
        <dbReference type="ARBA" id="ARBA00022777"/>
    </source>
</evidence>
<gene>
    <name evidence="4" type="ORF">COV08_01540</name>
</gene>
<dbReference type="GO" id="GO:0016301">
    <property type="term" value="F:kinase activity"/>
    <property type="evidence" value="ECO:0007669"/>
    <property type="project" value="UniProtKB-KW"/>
</dbReference>
<protein>
    <recommendedName>
        <fullName evidence="3">Carbohydrate kinase PfkB domain-containing protein</fullName>
    </recommendedName>
</protein>
<dbReference type="InterPro" id="IPR029056">
    <property type="entry name" value="Ribokinase-like"/>
</dbReference>
<dbReference type="Proteomes" id="UP000230431">
    <property type="component" value="Unassembled WGS sequence"/>
</dbReference>
<dbReference type="Pfam" id="PF00294">
    <property type="entry name" value="PfkB"/>
    <property type="match status" value="1"/>
</dbReference>
<dbReference type="Gene3D" id="3.40.1190.20">
    <property type="match status" value="1"/>
</dbReference>
<dbReference type="EMBL" id="PCYK01000012">
    <property type="protein sequence ID" value="PIR46082.1"/>
    <property type="molecule type" value="Genomic_DNA"/>
</dbReference>
<sequence>MAKFDLVAVGDNATDAFIKIKEAELHCDINKSDCQICLDFAAKIPYESVTEVPAGGNSANVIQAVAKLGLSTAYVSTIGDDVYGQKTLATLIEAGVNTDLLLKQSGRPTNYNYVLWYLNDRTILVKHEENNYVWPSEITPPDWLYLSSVNDSDSLLHREISSWLNNHPETKLIFSPGTTQIEFGREKLKEIYARTDVFFANRSEYQIILKTEEPDLKKLVLMMRDLGPKIIIITDAENGATGLDEVGQTWHISAWETKTLERTGAGDAFAAASSAALALNLGLPTALAWGAINAASVVTQVGPHAGQLTRAEIESRLSANPTFRASEI</sequence>
<organism evidence="4 5">
    <name type="scientific">Candidatus Vogelbacteria bacterium CG10_big_fil_rev_8_21_14_0_10_49_38</name>
    <dbReference type="NCBI Taxonomy" id="1975043"/>
    <lineage>
        <taxon>Bacteria</taxon>
        <taxon>Candidatus Vogeliibacteriota</taxon>
    </lineage>
</organism>
<dbReference type="PANTHER" id="PTHR10584">
    <property type="entry name" value="SUGAR KINASE"/>
    <property type="match status" value="1"/>
</dbReference>
<evidence type="ECO:0000256" key="1">
    <source>
        <dbReference type="ARBA" id="ARBA00022679"/>
    </source>
</evidence>